<accession>A0A0B3XZ00</accession>
<organism evidence="1 2">
    <name type="scientific">Alteromonas marina</name>
    <dbReference type="NCBI Taxonomy" id="203795"/>
    <lineage>
        <taxon>Bacteria</taxon>
        <taxon>Pseudomonadati</taxon>
        <taxon>Pseudomonadota</taxon>
        <taxon>Gammaproteobacteria</taxon>
        <taxon>Alteromonadales</taxon>
        <taxon>Alteromonadaceae</taxon>
        <taxon>Alteromonas/Salinimonas group</taxon>
        <taxon>Alteromonas</taxon>
    </lineage>
</organism>
<comment type="caution">
    <text evidence="1">The sequence shown here is derived from an EMBL/GenBank/DDBJ whole genome shotgun (WGS) entry which is preliminary data.</text>
</comment>
<evidence type="ECO:0008006" key="3">
    <source>
        <dbReference type="Google" id="ProtNLM"/>
    </source>
</evidence>
<keyword evidence="2" id="KW-1185">Reference proteome</keyword>
<reference evidence="1 2" key="1">
    <citation type="submission" date="2014-12" db="EMBL/GenBank/DDBJ databases">
        <title>Genome sequencing of Alteromonas marina AD001.</title>
        <authorList>
            <person name="Adrian T.G.S."/>
            <person name="Chan K.G."/>
        </authorList>
    </citation>
    <scope>NUCLEOTIDE SEQUENCE [LARGE SCALE GENOMIC DNA]</scope>
    <source>
        <strain evidence="1 2">AD001</strain>
    </source>
</reference>
<name>A0A0B3XZ00_9ALTE</name>
<dbReference type="Pfam" id="PF13704">
    <property type="entry name" value="Glyco_tranf_2_4"/>
    <property type="match status" value="1"/>
</dbReference>
<dbReference type="RefSeq" id="WP_039217802.1">
    <property type="nucleotide sequence ID" value="NZ_JWLW01000010.1"/>
</dbReference>
<evidence type="ECO:0000313" key="2">
    <source>
        <dbReference type="Proteomes" id="UP000031197"/>
    </source>
</evidence>
<evidence type="ECO:0000313" key="1">
    <source>
        <dbReference type="EMBL" id="KHT54952.1"/>
    </source>
</evidence>
<gene>
    <name evidence="1" type="ORF">RJ41_05035</name>
</gene>
<dbReference type="OrthoDB" id="3760425at2"/>
<protein>
    <recommendedName>
        <fullName evidence="3">Glycosyl transferase family 2</fullName>
    </recommendedName>
</protein>
<dbReference type="AlphaFoldDB" id="A0A0B3XZ00"/>
<proteinExistence type="predicted"/>
<sequence>MINMFKINKSKIKTKIVAVAKDEGAYFAEWIHHHLYLGFDAIDIYVNRTSDNSLKILKKISDKYPQVNFFTADWIDLCSEEVSGKIQEIVYALALDKEKKNKDFDYLMYLDIDEFWMPRDLTTSIDKVISKLKHPDSISFQWINELGREEPFSQLSCDIVGRRHKLVKTVFKVSDKVQKVLLHLPVISRAKMLLADGTVYKPEDGQHEQLNSSLSYDREIMIIHRMFRSPTEYVSLLNRGRPSSKQSQIKTNRSGYNRCMGEETTFSLNKEAHEIYSQSFIDFLDETTLSKEMNVAKKFILQRYEKSISAISSIDSKEATKAVRALQFTNEEIYRELVKKFGDDKFISSIGRPVVLKEMATYFSTIDINVALRYVERALEIHPRAPQIIDLHKRLLQQAKNS</sequence>
<dbReference type="Proteomes" id="UP000031197">
    <property type="component" value="Unassembled WGS sequence"/>
</dbReference>
<dbReference type="EMBL" id="JWLW01000010">
    <property type="protein sequence ID" value="KHT54952.1"/>
    <property type="molecule type" value="Genomic_DNA"/>
</dbReference>